<reference evidence="9" key="1">
    <citation type="submission" date="2017-09" db="EMBL/GenBank/DDBJ databases">
        <authorList>
            <person name="Varghese N."/>
            <person name="Submissions S."/>
        </authorList>
    </citation>
    <scope>NUCLEOTIDE SEQUENCE [LARGE SCALE GENOMIC DNA]</scope>
    <source>
        <strain evidence="9">DSM 2913</strain>
    </source>
</reference>
<feature type="site" description="Raises pKa of active site His" evidence="6">
    <location>
        <position position="142"/>
    </location>
</feature>
<evidence type="ECO:0000256" key="3">
    <source>
        <dbReference type="ARBA" id="ARBA00022755"/>
    </source>
</evidence>
<comment type="function">
    <text evidence="6">Catalyzes the transfer of a formyl group from 10-formyltetrahydrofolate to 5-phospho-ribosyl-glycinamide (GAR), producing 5-phospho-ribosyl-N-formylglycinamide (FGAR) and tetrahydrofolate.</text>
</comment>
<dbReference type="GO" id="GO:0006189">
    <property type="term" value="P:'de novo' IMP biosynthetic process"/>
    <property type="evidence" value="ECO:0007669"/>
    <property type="project" value="UniProtKB-UniRule"/>
</dbReference>
<dbReference type="FunFam" id="3.40.50.170:FF:000007">
    <property type="entry name" value="Phosphoribosylglycinamide formyltransferase"/>
    <property type="match status" value="1"/>
</dbReference>
<evidence type="ECO:0000256" key="5">
    <source>
        <dbReference type="ARBA" id="ARBA00047664"/>
    </source>
</evidence>
<feature type="binding site" evidence="6">
    <location>
        <begin position="11"/>
        <end position="13"/>
    </location>
    <ligand>
        <name>N(1)-(5-phospho-beta-D-ribosyl)glycinamide</name>
        <dbReference type="ChEBI" id="CHEBI:143788"/>
    </ligand>
</feature>
<dbReference type="InterPro" id="IPR004607">
    <property type="entry name" value="GART"/>
</dbReference>
<dbReference type="OrthoDB" id="9806170at2"/>
<feature type="domain" description="Formyl transferase N-terminal" evidence="7">
    <location>
        <begin position="1"/>
        <end position="179"/>
    </location>
</feature>
<dbReference type="InterPro" id="IPR001555">
    <property type="entry name" value="GART_AS"/>
</dbReference>
<dbReference type="HAMAP" id="MF_01930">
    <property type="entry name" value="PurN"/>
    <property type="match status" value="1"/>
</dbReference>
<evidence type="ECO:0000256" key="4">
    <source>
        <dbReference type="ARBA" id="ARBA00038440"/>
    </source>
</evidence>
<evidence type="ECO:0000313" key="8">
    <source>
        <dbReference type="EMBL" id="SNZ14018.1"/>
    </source>
</evidence>
<feature type="binding site" evidence="6">
    <location>
        <begin position="87"/>
        <end position="90"/>
    </location>
    <ligand>
        <name>(6R)-10-formyltetrahydrofolate</name>
        <dbReference type="ChEBI" id="CHEBI:195366"/>
    </ligand>
</feature>
<dbReference type="NCBIfam" id="TIGR00639">
    <property type="entry name" value="PurN"/>
    <property type="match status" value="1"/>
</dbReference>
<evidence type="ECO:0000313" key="9">
    <source>
        <dbReference type="Proteomes" id="UP000218627"/>
    </source>
</evidence>
<name>A0A285NXT0_9AQUI</name>
<comment type="catalytic activity">
    <reaction evidence="5 6">
        <text>N(1)-(5-phospho-beta-D-ribosyl)glycinamide + (6R)-10-formyltetrahydrofolate = N(2)-formyl-N(1)-(5-phospho-beta-D-ribosyl)glycinamide + (6S)-5,6,7,8-tetrahydrofolate + H(+)</text>
        <dbReference type="Rhea" id="RHEA:15053"/>
        <dbReference type="ChEBI" id="CHEBI:15378"/>
        <dbReference type="ChEBI" id="CHEBI:57453"/>
        <dbReference type="ChEBI" id="CHEBI:143788"/>
        <dbReference type="ChEBI" id="CHEBI:147286"/>
        <dbReference type="ChEBI" id="CHEBI:195366"/>
        <dbReference type="EC" id="2.1.2.2"/>
    </reaction>
</comment>
<dbReference type="PANTHER" id="PTHR43369">
    <property type="entry name" value="PHOSPHORIBOSYLGLYCINAMIDE FORMYLTRANSFERASE"/>
    <property type="match status" value="1"/>
</dbReference>
<dbReference type="GO" id="GO:0005829">
    <property type="term" value="C:cytosol"/>
    <property type="evidence" value="ECO:0007669"/>
    <property type="project" value="TreeGrafter"/>
</dbReference>
<keyword evidence="2 6" id="KW-0808">Transferase</keyword>
<dbReference type="PANTHER" id="PTHR43369:SF2">
    <property type="entry name" value="PHOSPHORIBOSYLGLYCINAMIDE FORMYLTRANSFERASE"/>
    <property type="match status" value="1"/>
</dbReference>
<dbReference type="EMBL" id="OBEN01000004">
    <property type="protein sequence ID" value="SNZ14018.1"/>
    <property type="molecule type" value="Genomic_DNA"/>
</dbReference>
<dbReference type="Proteomes" id="UP000218627">
    <property type="component" value="Unassembled WGS sequence"/>
</dbReference>
<accession>A0A285NXT0</accession>
<dbReference type="UniPathway" id="UPA00074">
    <property type="reaction ID" value="UER00126"/>
</dbReference>
<comment type="pathway">
    <text evidence="1 6">Purine metabolism; IMP biosynthesis via de novo pathway; N(2)-formyl-N(1)-(5-phospho-D-ribosyl)glycinamide from N(1)-(5-phospho-D-ribosyl)glycinamide (10-formyl THF route): step 1/1.</text>
</comment>
<feature type="binding site" evidence="6">
    <location>
        <position position="104"/>
    </location>
    <ligand>
        <name>(6R)-10-formyltetrahydrofolate</name>
        <dbReference type="ChEBI" id="CHEBI:195366"/>
    </ligand>
</feature>
<proteinExistence type="inferred from homology"/>
<keyword evidence="3 6" id="KW-0658">Purine biosynthesis</keyword>
<sequence length="213" mass="23667">MKLGVLVSGRGSNLQALIDGIESGKLPCSIDIVISDREKAYALERCKRHKIPYLVIKRKDFSTQEAFEEEIIKALSGVDLVVLAGFMRILSEHFIKAFPMKIINIHPSLTPAFLGKSAQRQALEYGSRITGCTVHFVTEELDSGPVIVQACVPVLPDDTEETLSERILSYEHRLLPQAVRWISEGRVKVMGRKVVVHGANYGTLPANPQLEVF</sequence>
<comment type="caution">
    <text evidence="6">Lacks conserved residue(s) required for the propagation of feature annotation.</text>
</comment>
<dbReference type="CDD" id="cd08645">
    <property type="entry name" value="FMT_core_GART"/>
    <property type="match status" value="1"/>
</dbReference>
<comment type="similarity">
    <text evidence="4 6">Belongs to the GART family.</text>
</comment>
<dbReference type="PROSITE" id="PS00373">
    <property type="entry name" value="GART"/>
    <property type="match status" value="1"/>
</dbReference>
<evidence type="ECO:0000259" key="7">
    <source>
        <dbReference type="Pfam" id="PF00551"/>
    </source>
</evidence>
<dbReference type="AlphaFoldDB" id="A0A285NXT0"/>
<dbReference type="EC" id="2.1.2.2" evidence="6"/>
<protein>
    <recommendedName>
        <fullName evidence="6">Phosphoribosylglycinamide formyltransferase</fullName>
        <ecNumber evidence="6">2.1.2.2</ecNumber>
    </recommendedName>
    <alternativeName>
        <fullName evidence="6">5'-phosphoribosylglycinamide transformylase</fullName>
    </alternativeName>
    <alternativeName>
        <fullName evidence="6">GAR transformylase</fullName>
        <shortName evidence="6">GART</shortName>
    </alternativeName>
</protein>
<evidence type="ECO:0000256" key="6">
    <source>
        <dbReference type="HAMAP-Rule" id="MF_01930"/>
    </source>
</evidence>
<keyword evidence="9" id="KW-1185">Reference proteome</keyword>
<dbReference type="InterPro" id="IPR002376">
    <property type="entry name" value="Formyl_transf_N"/>
</dbReference>
<dbReference type="RefSeq" id="WP_096601843.1">
    <property type="nucleotide sequence ID" value="NZ_OBEN01000004.1"/>
</dbReference>
<dbReference type="InterPro" id="IPR036477">
    <property type="entry name" value="Formyl_transf_N_sf"/>
</dbReference>
<feature type="active site" description="Proton donor" evidence="6">
    <location>
        <position position="106"/>
    </location>
</feature>
<dbReference type="Gene3D" id="3.40.50.170">
    <property type="entry name" value="Formyl transferase, N-terminal domain"/>
    <property type="match status" value="1"/>
</dbReference>
<dbReference type="GO" id="GO:0004644">
    <property type="term" value="F:phosphoribosylglycinamide formyltransferase activity"/>
    <property type="evidence" value="ECO:0007669"/>
    <property type="project" value="UniProtKB-UniRule"/>
</dbReference>
<organism evidence="8 9">
    <name type="scientific">Hydrogenobacter hydrogenophilus</name>
    <dbReference type="NCBI Taxonomy" id="35835"/>
    <lineage>
        <taxon>Bacteria</taxon>
        <taxon>Pseudomonadati</taxon>
        <taxon>Aquificota</taxon>
        <taxon>Aquificia</taxon>
        <taxon>Aquificales</taxon>
        <taxon>Aquificaceae</taxon>
        <taxon>Hydrogenobacter</taxon>
    </lineage>
</organism>
<evidence type="ECO:0000256" key="2">
    <source>
        <dbReference type="ARBA" id="ARBA00022679"/>
    </source>
</evidence>
<dbReference type="SUPFAM" id="SSF53328">
    <property type="entry name" value="Formyltransferase"/>
    <property type="match status" value="1"/>
</dbReference>
<evidence type="ECO:0000256" key="1">
    <source>
        <dbReference type="ARBA" id="ARBA00005054"/>
    </source>
</evidence>
<gene>
    <name evidence="6" type="primary">purN</name>
    <name evidence="8" type="ORF">SAMN06265353_0955</name>
</gene>
<dbReference type="Pfam" id="PF00551">
    <property type="entry name" value="Formyl_trans_N"/>
    <property type="match status" value="1"/>
</dbReference>